<keyword evidence="3" id="KW-1185">Reference proteome</keyword>
<dbReference type="InterPro" id="IPR036047">
    <property type="entry name" value="F-box-like_dom_sf"/>
</dbReference>
<dbReference type="AlphaFoldDB" id="A0A9P7XJF5"/>
<evidence type="ECO:0008006" key="4">
    <source>
        <dbReference type="Google" id="ProtNLM"/>
    </source>
</evidence>
<dbReference type="Gene3D" id="3.80.10.10">
    <property type="entry name" value="Ribonuclease Inhibitor"/>
    <property type="match status" value="2"/>
</dbReference>
<dbReference type="PANTHER" id="PTHR13318:SF95">
    <property type="entry name" value="F-BOX PROTEIN YLR352W"/>
    <property type="match status" value="1"/>
</dbReference>
<evidence type="ECO:0000256" key="1">
    <source>
        <dbReference type="SAM" id="SignalP"/>
    </source>
</evidence>
<dbReference type="Proteomes" id="UP000707451">
    <property type="component" value="Unassembled WGS sequence"/>
</dbReference>
<gene>
    <name evidence="2" type="ORF">KI688_006732</name>
</gene>
<keyword evidence="1" id="KW-0732">Signal</keyword>
<feature type="signal peptide" evidence="1">
    <location>
        <begin position="1"/>
        <end position="29"/>
    </location>
</feature>
<dbReference type="InterPro" id="IPR032675">
    <property type="entry name" value="LRR_dom_sf"/>
</dbReference>
<dbReference type="OrthoDB" id="2434396at2759"/>
<organism evidence="2 3">
    <name type="scientific">Linnemannia hyalina</name>
    <dbReference type="NCBI Taxonomy" id="64524"/>
    <lineage>
        <taxon>Eukaryota</taxon>
        <taxon>Fungi</taxon>
        <taxon>Fungi incertae sedis</taxon>
        <taxon>Mucoromycota</taxon>
        <taxon>Mortierellomycotina</taxon>
        <taxon>Mortierellomycetes</taxon>
        <taxon>Mortierellales</taxon>
        <taxon>Mortierellaceae</taxon>
        <taxon>Linnemannia</taxon>
    </lineage>
</organism>
<dbReference type="SUPFAM" id="SSF52047">
    <property type="entry name" value="RNI-like"/>
    <property type="match status" value="1"/>
</dbReference>
<comment type="caution">
    <text evidence="2">The sequence shown here is derived from an EMBL/GenBank/DDBJ whole genome shotgun (WGS) entry which is preliminary data.</text>
</comment>
<proteinExistence type="predicted"/>
<name>A0A9P7XJF5_9FUNG</name>
<dbReference type="SUPFAM" id="SSF81383">
    <property type="entry name" value="F-box domain"/>
    <property type="match status" value="1"/>
</dbReference>
<protein>
    <recommendedName>
        <fullName evidence="4">F-box domain-containing protein</fullName>
    </recommendedName>
</protein>
<reference evidence="2" key="1">
    <citation type="submission" date="2021-06" db="EMBL/GenBank/DDBJ databases">
        <title>Genome Sequence of Mortierella hyaline Strain SCG-10, a Cold-Adapted, Nitrate-Reducing Fungus Isolated from Soil in Minnesota, USA.</title>
        <authorList>
            <person name="Aldossari N."/>
        </authorList>
    </citation>
    <scope>NUCLEOTIDE SEQUENCE</scope>
    <source>
        <strain evidence="2">SCG-10</strain>
    </source>
</reference>
<feature type="chain" id="PRO_5040146044" description="F-box domain-containing protein" evidence="1">
    <location>
        <begin position="30"/>
        <end position="1154"/>
    </location>
</feature>
<evidence type="ECO:0000313" key="3">
    <source>
        <dbReference type="Proteomes" id="UP000707451"/>
    </source>
</evidence>
<dbReference type="GO" id="GO:0031146">
    <property type="term" value="P:SCF-dependent proteasomal ubiquitin-dependent protein catabolic process"/>
    <property type="evidence" value="ECO:0007669"/>
    <property type="project" value="TreeGrafter"/>
</dbReference>
<dbReference type="PANTHER" id="PTHR13318">
    <property type="entry name" value="PARTNER OF PAIRED, ISOFORM B-RELATED"/>
    <property type="match status" value="1"/>
</dbReference>
<evidence type="ECO:0000313" key="2">
    <source>
        <dbReference type="EMBL" id="KAG9062012.1"/>
    </source>
</evidence>
<sequence>MSDSPSPTLLPEIILLIVPLLGQSDLAQCARINKTWHDCCTPLLWKVVQIFRRKHADCLDNPEGLASLVRNAHYTHTFETSRASVAKSFAIRASPPCTNLKSLRYQIRGEQSIQFRLEARRDPVDPLGYSQVLCRLLSQNPGLRSLTLGGEWLMNAWDVEDVYGVLNCIPTAELERLEIAFDAPWNERSRILTAFAGVSDEQDMDPFVALKELVIADCFGGQLADPGFEKWCIKRCASLESIRLKNCGILSLESLARSVFVSCPRLNRLDYISGGEEDDSTFVAVLMMSSEGWKEVQLCGMQNMGPMATRQLMNHASTLEVLKCDGWGGQDSAELYPFLCNARRLCRLEGVQDGSGLTYIRELFLNAYMAAMVVNEPWALGESMEYFQMRIESVPRPDVVCRRNGSPLDDESDGTLPVNMNKRYDIQRFIYTQLGRMTGLNELNLGVPDTVSARHSWHVVELGELEPFDDPGHNFVREFNYRSLEFSLASGLDLLAGMKELAVLDVRWTAHRIGVEELEWMHANWPKLIKIKGLLSRREWAGDDEGSMAVRTAVNEWIAAHPHGIEVITLIASHLNQHDLAQCLRLSHKWSDFFTQLLWQDVHVDARFHNSIWLGYLLHNKHRIRDLQLSDPQGTHLLALSQRGEGSLRSLSASFQDEATSFLTRMDTPGPWTTADYLSEQAANFGNTRALELILTRNWNLRSLTMDESCFRNMDGGDAFSTIMAICPITRLERLELRFGHNPNRPDPPANAQQGPDSFVMADVVAALGDRRELGGLFGFFNVLKELVISGGHCHIDYHRLGFLLRCPNLKWIRLEDIDAIAVASLSVAMGLSCPKLSHLDWKGPPVGQDRDIAILLSASSSGWKEISLPDLKNFGTQSFASLMRRVSTTLEVLRVGDWGHTEEDDFLELLCSARNLRRIQGLEDGEFSGLQKEFTVSAYGALYGYTHVKKADQSWALGPSMDFLQLRIVEVPRSDVVYYRFGDSMAHPEDLPEDSDDSLRFKVQRWIYTQLGRLTGLQELILGVMDLNPEELSKRGFSKDTDPSSIELEEALCHVYPTFNYHTLEFSLESGLELLAGLKKLKVLDVRLTAHRIGVEELDWMHVNWPRLKTIRGLDSRREWAGEAEPRLTVKAAVDAWMADHPDGIGCYYAGTK</sequence>
<accession>A0A9P7XJF5</accession>
<dbReference type="EMBL" id="JAHRHY010000021">
    <property type="protein sequence ID" value="KAG9062012.1"/>
    <property type="molecule type" value="Genomic_DNA"/>
</dbReference>
<dbReference type="GO" id="GO:0019005">
    <property type="term" value="C:SCF ubiquitin ligase complex"/>
    <property type="evidence" value="ECO:0007669"/>
    <property type="project" value="TreeGrafter"/>
</dbReference>